<evidence type="ECO:0000313" key="1">
    <source>
        <dbReference type="EMBL" id="QYX79040.1"/>
    </source>
</evidence>
<reference evidence="1 2" key="1">
    <citation type="submission" date="2021-08" db="EMBL/GenBank/DDBJ databases">
        <authorList>
            <person name="Ping M."/>
        </authorList>
    </citation>
    <scope>NUCLEOTIDE SEQUENCE [LARGE SCALE GENOMIC DNA]</scope>
    <source>
        <strain evidence="1 2">MG28</strain>
    </source>
</reference>
<proteinExistence type="predicted"/>
<organism evidence="1 2">
    <name type="scientific">Streptomyces akebiae</name>
    <dbReference type="NCBI Taxonomy" id="2865673"/>
    <lineage>
        <taxon>Bacteria</taxon>
        <taxon>Bacillati</taxon>
        <taxon>Actinomycetota</taxon>
        <taxon>Actinomycetes</taxon>
        <taxon>Kitasatosporales</taxon>
        <taxon>Streptomycetaceae</taxon>
        <taxon>Streptomyces</taxon>
    </lineage>
</organism>
<evidence type="ECO:0000313" key="2">
    <source>
        <dbReference type="Proteomes" id="UP000827138"/>
    </source>
</evidence>
<dbReference type="InterPro" id="IPR046214">
    <property type="entry name" value="DUF6247"/>
</dbReference>
<accession>A0ABX8XTF4</accession>
<dbReference type="Proteomes" id="UP000827138">
    <property type="component" value="Chromosome"/>
</dbReference>
<dbReference type="EMBL" id="CP080647">
    <property type="protein sequence ID" value="QYX79040.1"/>
    <property type="molecule type" value="Genomic_DNA"/>
</dbReference>
<name>A0ABX8XTF4_9ACTN</name>
<dbReference type="RefSeq" id="WP_220647864.1">
    <property type="nucleotide sequence ID" value="NZ_CP080647.1"/>
</dbReference>
<sequence length="115" mass="13016">MTAHAAEPTPAVPPMPERNPKALREAIAEHAPQLLADFDKHWKWAVADAYDISTVPAFMTRWWGEYAIARDPKLDAHMRDLHHRASGSTDIAEAKALLEEASHIRYQVRRLEPGQ</sequence>
<gene>
    <name evidence="1" type="ORF">K1J60_23245</name>
</gene>
<dbReference type="Pfam" id="PF19760">
    <property type="entry name" value="DUF6247"/>
    <property type="match status" value="1"/>
</dbReference>
<protein>
    <submittedName>
        <fullName evidence="1">Uncharacterized protein</fullName>
    </submittedName>
</protein>
<keyword evidence="2" id="KW-1185">Reference proteome</keyword>